<evidence type="ECO:0000256" key="2">
    <source>
        <dbReference type="ARBA" id="ARBA00022692"/>
    </source>
</evidence>
<sequence>MECEGMRFWTFSGLVGAFLDLAIAYSLLCAATLAYFTSKFLGVFGLCLPCPCNGLFGHPNRNRCVRKVLVDQPSESIYSVQMSVKNNFPFDTVLTNDRDCEMILEPEEHRICENGHVQLEGGASCSSYAERRERDVGVRGLIARKESDAAIGAVDSLLGEEGRFDFKGKGALSQRTKGLRRRKKGSVEYGKFSSVSSYDPWQEDAQDVPSPSSMRKFREESPEESLFYTESRYNCVQVSDKRDALTDSARDSEKTPDLHDDTEKNSLAFEEFGANGNGQSDFGAGNKDTVRPLEQILEEERSACHALYLELEKERNAAATAADEAMAMILRLQADKSSIEMEARQYQRMIEEKSAYDAEEMNILKEILLRRERERHFLEKEVESYRQMIFANERLDDDLNETIAPGVTRTSSLIASEDPELMLQHIGESLIKEEKPEANNDPGFQVRFVPLQNCTVGFDRELQIPEWLEDDKSLRASCTSGGQPGVDISDLHLAVNEINQEVQEKIMLSVDNKLSALQEDFPNKSKQFSSQGFGFRVETDEKENERLIVNSSLSKCSASDINETLRGSHMNIPLGGGYMETDGRYADINDKVSKTLGYGMEPCVHDVHVISNEPPSGHTKGGGGKGAKLTKNTSLNILTSSKHLVLDNQGTGLDMNRSSSDVSIVSLQGQALPPYLRRNSMSAVDYERMKIDHEVGWLRERLKIIQEGREKLTISAGNRGRGKNELQLLENIVSQLREIREMTGYGKAERRASLPPASSKDLKYLPYWVECLLLWWVINPPLVPKWVLY</sequence>
<evidence type="ECO:0000256" key="4">
    <source>
        <dbReference type="ARBA" id="ARBA00023136"/>
    </source>
</evidence>
<dbReference type="GeneID" id="115743391"/>
<keyword evidence="5" id="KW-0175">Coiled coil</keyword>
<dbReference type="PANTHER" id="PTHR31422">
    <property type="entry name" value="BNAANNG28530D PROTEIN"/>
    <property type="match status" value="1"/>
</dbReference>
<evidence type="ECO:0000259" key="7">
    <source>
        <dbReference type="PROSITE" id="PS51775"/>
    </source>
</evidence>
<feature type="coiled-coil region" evidence="5">
    <location>
        <begin position="329"/>
        <end position="388"/>
    </location>
</feature>
<reference evidence="9" key="2">
    <citation type="submission" date="2025-08" db="UniProtKB">
        <authorList>
            <consortium name="RefSeq"/>
        </authorList>
    </citation>
    <scope>IDENTIFICATION</scope>
    <source>
        <tissue evidence="9">Leaf</tissue>
    </source>
</reference>
<dbReference type="PANTHER" id="PTHR31422:SF3">
    <property type="entry name" value="GTD-BINDING DOMAIN-CONTAINING PROTEIN"/>
    <property type="match status" value="1"/>
</dbReference>
<evidence type="ECO:0000313" key="9">
    <source>
        <dbReference type="RefSeq" id="XP_048140893.1"/>
    </source>
</evidence>
<evidence type="ECO:0000256" key="6">
    <source>
        <dbReference type="SAM" id="MobiDB-lite"/>
    </source>
</evidence>
<proteinExistence type="predicted"/>
<protein>
    <submittedName>
        <fullName evidence="9">Uncharacterized protein LOC115743391 isoform X1</fullName>
    </submittedName>
</protein>
<reference evidence="8" key="1">
    <citation type="submission" date="2025-05" db="UniProtKB">
        <authorList>
            <consortium name="RefSeq"/>
        </authorList>
    </citation>
    <scope>NUCLEOTIDE SEQUENCE [LARGE SCALE GENOMIC DNA]</scope>
</reference>
<feature type="region of interest" description="Disordered" evidence="6">
    <location>
        <begin position="199"/>
        <end position="221"/>
    </location>
</feature>
<keyword evidence="8" id="KW-1185">Reference proteome</keyword>
<evidence type="ECO:0000313" key="8">
    <source>
        <dbReference type="Proteomes" id="UP000827889"/>
    </source>
</evidence>
<dbReference type="PROSITE" id="PS51775">
    <property type="entry name" value="GTD_BINDING"/>
    <property type="match status" value="1"/>
</dbReference>
<feature type="region of interest" description="Disordered" evidence="6">
    <location>
        <begin position="242"/>
        <end position="264"/>
    </location>
</feature>
<keyword evidence="4" id="KW-0472">Membrane</keyword>
<gene>
    <name evidence="9" type="primary">LOC115743391</name>
</gene>
<name>A0ABM3HWB3_9MYRT</name>
<keyword evidence="3" id="KW-1133">Transmembrane helix</keyword>
<evidence type="ECO:0000256" key="3">
    <source>
        <dbReference type="ARBA" id="ARBA00022989"/>
    </source>
</evidence>
<dbReference type="Pfam" id="PF04576">
    <property type="entry name" value="Zein-binding"/>
    <property type="match status" value="1"/>
</dbReference>
<dbReference type="RefSeq" id="XP_048140893.1">
    <property type="nucleotide sequence ID" value="XM_048284936.1"/>
</dbReference>
<dbReference type="InterPro" id="IPR007656">
    <property type="entry name" value="GTD-bd"/>
</dbReference>
<organism evidence="8 9">
    <name type="scientific">Rhodamnia argentea</name>
    <dbReference type="NCBI Taxonomy" id="178133"/>
    <lineage>
        <taxon>Eukaryota</taxon>
        <taxon>Viridiplantae</taxon>
        <taxon>Streptophyta</taxon>
        <taxon>Embryophyta</taxon>
        <taxon>Tracheophyta</taxon>
        <taxon>Spermatophyta</taxon>
        <taxon>Magnoliopsida</taxon>
        <taxon>eudicotyledons</taxon>
        <taxon>Gunneridae</taxon>
        <taxon>Pentapetalae</taxon>
        <taxon>rosids</taxon>
        <taxon>malvids</taxon>
        <taxon>Myrtales</taxon>
        <taxon>Myrtaceae</taxon>
        <taxon>Myrtoideae</taxon>
        <taxon>Myrteae</taxon>
        <taxon>Australasian group</taxon>
        <taxon>Rhodamnia</taxon>
    </lineage>
</organism>
<evidence type="ECO:0000256" key="1">
    <source>
        <dbReference type="ARBA" id="ARBA00004370"/>
    </source>
</evidence>
<feature type="domain" description="GTD-binding" evidence="7">
    <location>
        <begin position="288"/>
        <end position="386"/>
    </location>
</feature>
<keyword evidence="2" id="KW-0812">Transmembrane</keyword>
<dbReference type="Proteomes" id="UP000827889">
    <property type="component" value="Chromosome 1"/>
</dbReference>
<accession>A0ABM3HWB3</accession>
<evidence type="ECO:0000256" key="5">
    <source>
        <dbReference type="SAM" id="Coils"/>
    </source>
</evidence>
<comment type="subcellular location">
    <subcellularLocation>
        <location evidence="1">Membrane</location>
    </subcellularLocation>
</comment>